<accession>A0ABV1T1K1</accession>
<feature type="region of interest" description="Disordered" evidence="3">
    <location>
        <begin position="30"/>
        <end position="62"/>
    </location>
</feature>
<comment type="caution">
    <text evidence="5">The sequence shown here is derived from an EMBL/GenBank/DDBJ whole genome shotgun (WGS) entry which is preliminary data.</text>
</comment>
<feature type="domain" description="HTH luxR-type" evidence="4">
    <location>
        <begin position="907"/>
        <end position="971"/>
    </location>
</feature>
<dbReference type="Pfam" id="PF00196">
    <property type="entry name" value="GerE"/>
    <property type="match status" value="1"/>
</dbReference>
<dbReference type="InterPro" id="IPR000792">
    <property type="entry name" value="Tscrpt_reg_LuxR_C"/>
</dbReference>
<feature type="region of interest" description="Disordered" evidence="3">
    <location>
        <begin position="333"/>
        <end position="379"/>
    </location>
</feature>
<dbReference type="Gene3D" id="1.10.10.10">
    <property type="entry name" value="Winged helix-like DNA-binding domain superfamily/Winged helix DNA-binding domain"/>
    <property type="match status" value="1"/>
</dbReference>
<dbReference type="Pfam" id="PF13191">
    <property type="entry name" value="AAA_16"/>
    <property type="match status" value="1"/>
</dbReference>
<protein>
    <submittedName>
        <fullName evidence="5">AAA family ATPase</fullName>
    </submittedName>
</protein>
<dbReference type="InterPro" id="IPR041664">
    <property type="entry name" value="AAA_16"/>
</dbReference>
<dbReference type="PROSITE" id="PS50043">
    <property type="entry name" value="HTH_LUXR_2"/>
    <property type="match status" value="1"/>
</dbReference>
<dbReference type="RefSeq" id="WP_352149033.1">
    <property type="nucleotide sequence ID" value="NZ_JBEOZY010000028.1"/>
</dbReference>
<dbReference type="PRINTS" id="PR00038">
    <property type="entry name" value="HTHLUXR"/>
</dbReference>
<dbReference type="SMART" id="SM00421">
    <property type="entry name" value="HTH_LUXR"/>
    <property type="match status" value="1"/>
</dbReference>
<dbReference type="SUPFAM" id="SSF46894">
    <property type="entry name" value="C-terminal effector domain of the bipartite response regulators"/>
    <property type="match status" value="1"/>
</dbReference>
<evidence type="ECO:0000256" key="2">
    <source>
        <dbReference type="ARBA" id="ARBA00022840"/>
    </source>
</evidence>
<evidence type="ECO:0000256" key="1">
    <source>
        <dbReference type="ARBA" id="ARBA00022741"/>
    </source>
</evidence>
<evidence type="ECO:0000259" key="4">
    <source>
        <dbReference type="PROSITE" id="PS50043"/>
    </source>
</evidence>
<dbReference type="InterPro" id="IPR036388">
    <property type="entry name" value="WH-like_DNA-bd_sf"/>
</dbReference>
<name>A0ABV1T1K1_9ACTN</name>
<evidence type="ECO:0000256" key="3">
    <source>
        <dbReference type="SAM" id="MobiDB-lite"/>
    </source>
</evidence>
<dbReference type="PANTHER" id="PTHR16305:SF35">
    <property type="entry name" value="TRANSCRIPTIONAL ACTIVATOR DOMAIN"/>
    <property type="match status" value="1"/>
</dbReference>
<organism evidence="5 6">
    <name type="scientific">Streptomyces violaceorubidus</name>
    <dbReference type="NCBI Taxonomy" id="284042"/>
    <lineage>
        <taxon>Bacteria</taxon>
        <taxon>Bacillati</taxon>
        <taxon>Actinomycetota</taxon>
        <taxon>Actinomycetes</taxon>
        <taxon>Kitasatosporales</taxon>
        <taxon>Streptomycetaceae</taxon>
        <taxon>Streptomyces</taxon>
    </lineage>
</organism>
<dbReference type="CDD" id="cd06170">
    <property type="entry name" value="LuxR_C_like"/>
    <property type="match status" value="1"/>
</dbReference>
<dbReference type="PANTHER" id="PTHR16305">
    <property type="entry name" value="TESTICULAR SOLUBLE ADENYLYL CYCLASE"/>
    <property type="match status" value="1"/>
</dbReference>
<proteinExistence type="predicted"/>
<keyword evidence="2" id="KW-0067">ATP-binding</keyword>
<dbReference type="SUPFAM" id="SSF52540">
    <property type="entry name" value="P-loop containing nucleoside triphosphate hydrolases"/>
    <property type="match status" value="1"/>
</dbReference>
<evidence type="ECO:0000313" key="6">
    <source>
        <dbReference type="Proteomes" id="UP001496720"/>
    </source>
</evidence>
<evidence type="ECO:0000313" key="5">
    <source>
        <dbReference type="EMBL" id="MER6167584.1"/>
    </source>
</evidence>
<dbReference type="InterPro" id="IPR016032">
    <property type="entry name" value="Sig_transdc_resp-reg_C-effctor"/>
</dbReference>
<keyword evidence="6" id="KW-1185">Reference proteome</keyword>
<sequence>MSAHTTSDTTAPVGRASERRLVTDLLAALPDGDADDSADGSTHASTDGTGRPRVLHISGGPGTGKTTLLRFAARTAAGRGVPVLETAPAPGEHALPYAALHSLLGSLLPRLAALPAAPRATLRAAFGAGGTGPAPGPLAVAARALLTLTPGPVLLCVDDVDLLDPASRDTVRALARLCAGTGVGLIVTERAAPPPGEPAPDARTATLGPLPAPEARRLVALAGRVTTYAEEELVVHVARGNPLALTELSLGATLSPDTAGLGTLPATPRLAQAYARDLEDLSPAARDLLLVGALSTSPAARDVLTATAHLTGDAAAARAGLEEALTHGLITSHEAVGDGGPGRDDAPGQGGAPRRVAGSEGGRGLGGHPDQSRPEQNLRFPDPLLRIAVLARESGARRLAAHAALGGTVGDPARAAWHSAQCTARADAALATRLEALAAGPRAGTDVLPALAALERAAHLSPDAETGASRLARAAELACHHGLERQARRYARGVEAAGLGAVGRAQSLWLHDLIPGEFTVGRERVADLCTAARAVAADHPVLAQKLLHAAAGRCWWQRAARHERDLVVHTFRDLRPRPWDARDLAVLALTDPSAASREAPAAAPRPSGTEELMLLGQVAHLTGDLQRAAPLLARAETTARAEGRHGRLPRLLVARALGEVWLSTRWATALALAEEGRFIAGRTGQADWSARAVGVQGILHALCDRPEDALRCATEAEEAALRLGQSRHLDLAAITRALAASGAGRYAEAYAQLRALLTERTAPYAFERVWALAFLAEAAWPAGERADAGAVVERIRARTPGGPAPLPERVLAYARAVLAEDGEAETRYAEALADGAEQWPLLYAMTRFAHGARLRRRRRLLESREPLAAAERVFRSLGAVSRADLAAAELRATGLAQTGPEQTADSRDSAADLLTPQQLTIARLAARGLSNRAVAEQLRLSPRTVASHLYQIFPKLGITSRAQLAERVDPS</sequence>
<gene>
    <name evidence="5" type="ORF">ABT188_24065</name>
</gene>
<keyword evidence="1" id="KW-0547">Nucleotide-binding</keyword>
<dbReference type="Proteomes" id="UP001496720">
    <property type="component" value="Unassembled WGS sequence"/>
</dbReference>
<reference evidence="5 6" key="1">
    <citation type="submission" date="2024-06" db="EMBL/GenBank/DDBJ databases">
        <title>The Natural Products Discovery Center: Release of the First 8490 Sequenced Strains for Exploring Actinobacteria Biosynthetic Diversity.</title>
        <authorList>
            <person name="Kalkreuter E."/>
            <person name="Kautsar S.A."/>
            <person name="Yang D."/>
            <person name="Bader C.D."/>
            <person name="Teijaro C.N."/>
            <person name="Fluegel L."/>
            <person name="Davis C.M."/>
            <person name="Simpson J.R."/>
            <person name="Lauterbach L."/>
            <person name="Steele A.D."/>
            <person name="Gui C."/>
            <person name="Meng S."/>
            <person name="Li G."/>
            <person name="Viehrig K."/>
            <person name="Ye F."/>
            <person name="Su P."/>
            <person name="Kiefer A.F."/>
            <person name="Nichols A."/>
            <person name="Cepeda A.J."/>
            <person name="Yan W."/>
            <person name="Fan B."/>
            <person name="Jiang Y."/>
            <person name="Adhikari A."/>
            <person name="Zheng C.-J."/>
            <person name="Schuster L."/>
            <person name="Cowan T.M."/>
            <person name="Smanski M.J."/>
            <person name="Chevrette M.G."/>
            <person name="De Carvalho L.P.S."/>
            <person name="Shen B."/>
        </authorList>
    </citation>
    <scope>NUCLEOTIDE SEQUENCE [LARGE SCALE GENOMIC DNA]</scope>
    <source>
        <strain evidence="5 6">NPDC001615</strain>
    </source>
</reference>
<dbReference type="InterPro" id="IPR027417">
    <property type="entry name" value="P-loop_NTPase"/>
</dbReference>
<dbReference type="EMBL" id="JBEOZY010000028">
    <property type="protein sequence ID" value="MER6167584.1"/>
    <property type="molecule type" value="Genomic_DNA"/>
</dbReference>
<dbReference type="Gene3D" id="3.40.50.300">
    <property type="entry name" value="P-loop containing nucleotide triphosphate hydrolases"/>
    <property type="match status" value="1"/>
</dbReference>